<dbReference type="RefSeq" id="WP_185086353.1">
    <property type="nucleotide sequence ID" value="NZ_JACHJB010000002.1"/>
</dbReference>
<dbReference type="Pfam" id="PF19372">
    <property type="entry name" value="DUF5947"/>
    <property type="match status" value="1"/>
</dbReference>
<accession>A0A7X0C5Q4</accession>
<evidence type="ECO:0000313" key="1">
    <source>
        <dbReference type="EMBL" id="MBB6348638.1"/>
    </source>
</evidence>
<comment type="caution">
    <text evidence="1">The sequence shown here is derived from an EMBL/GenBank/DDBJ whole genome shotgun (WGS) entry which is preliminary data.</text>
</comment>
<name>A0A7X0C5Q4_9ACTN</name>
<reference evidence="1 2" key="1">
    <citation type="submission" date="2020-08" db="EMBL/GenBank/DDBJ databases">
        <title>Sequencing the genomes of 1000 actinobacteria strains.</title>
        <authorList>
            <person name="Klenk H.-P."/>
        </authorList>
    </citation>
    <scope>NUCLEOTIDE SEQUENCE [LARGE SCALE GENOMIC DNA]</scope>
    <source>
        <strain evidence="1 2">DSM 45913</strain>
    </source>
</reference>
<proteinExistence type="predicted"/>
<sequence>MSSGAGAPGAGEELCELCAAPAGTAHRHLLDLADRELRCACRACAVLFDHAAAGGERYRLVPDDRRLLRDFVLDDTTWADLNIPVQMAFALRDSAAGRTALFYPSPAGAVESPLEEATWQRLEEANPVLRGLAPDVEALLVNRTGAAREHWLVPVDDCYTLVGLLRTHWKGLAGGPDVWNEITDFFTELRRRSRTATSADHPLRT</sequence>
<organism evidence="1 2">
    <name type="scientific">Nonomuraea muscovyensis</name>
    <dbReference type="NCBI Taxonomy" id="1124761"/>
    <lineage>
        <taxon>Bacteria</taxon>
        <taxon>Bacillati</taxon>
        <taxon>Actinomycetota</taxon>
        <taxon>Actinomycetes</taxon>
        <taxon>Streptosporangiales</taxon>
        <taxon>Streptosporangiaceae</taxon>
        <taxon>Nonomuraea</taxon>
    </lineage>
</organism>
<dbReference type="AlphaFoldDB" id="A0A7X0C5Q4"/>
<protein>
    <submittedName>
        <fullName evidence="1">Uncharacterized protein</fullName>
    </submittedName>
</protein>
<dbReference type="InterPro" id="IPR045991">
    <property type="entry name" value="DUF5947"/>
</dbReference>
<gene>
    <name evidence="1" type="ORF">FHU36_005183</name>
</gene>
<dbReference type="Proteomes" id="UP000583800">
    <property type="component" value="Unassembled WGS sequence"/>
</dbReference>
<dbReference type="EMBL" id="JACHJB010000002">
    <property type="protein sequence ID" value="MBB6348638.1"/>
    <property type="molecule type" value="Genomic_DNA"/>
</dbReference>
<keyword evidence="2" id="KW-1185">Reference proteome</keyword>
<evidence type="ECO:0000313" key="2">
    <source>
        <dbReference type="Proteomes" id="UP000583800"/>
    </source>
</evidence>